<evidence type="ECO:0000313" key="6">
    <source>
        <dbReference type="EMBL" id="OIQ97178.1"/>
    </source>
</evidence>
<dbReference type="GO" id="GO:0003677">
    <property type="term" value="F:DNA binding"/>
    <property type="evidence" value="ECO:0007669"/>
    <property type="project" value="UniProtKB-KW"/>
</dbReference>
<proteinExistence type="predicted"/>
<dbReference type="Pfam" id="PF07729">
    <property type="entry name" value="FCD"/>
    <property type="match status" value="1"/>
</dbReference>
<evidence type="ECO:0000259" key="5">
    <source>
        <dbReference type="SMART" id="SM00895"/>
    </source>
</evidence>
<keyword evidence="4" id="KW-0804">Transcription</keyword>
<sequence>MNAAPETPLVWLLRSHPETADDYLEFRWAVARMAARLAAERATQEDMQRITLAFQHLEEAHDSQRLDAEMAADIAFHRAIYRATHNAVMHHIMERLLSLLGDDVFYDRAAFYSHGETRTELMAQHRALYQALARKDAEAAVAAAEAHIRYAGKALRQWRAAQARRTVARRRAGRIGGAEET</sequence>
<reference evidence="6" key="1">
    <citation type="submission" date="2016-10" db="EMBL/GenBank/DDBJ databases">
        <title>Sequence of Gallionella enrichment culture.</title>
        <authorList>
            <person name="Poehlein A."/>
            <person name="Muehling M."/>
            <person name="Daniel R."/>
        </authorList>
    </citation>
    <scope>NUCLEOTIDE SEQUENCE</scope>
</reference>
<protein>
    <submittedName>
        <fullName evidence="6">Putative L-lactate dehydrogenase operon regulatory protein</fullName>
    </submittedName>
</protein>
<name>A0A1J5RNP0_9ZZZZ</name>
<evidence type="ECO:0000256" key="2">
    <source>
        <dbReference type="ARBA" id="ARBA00023015"/>
    </source>
</evidence>
<feature type="domain" description="GntR C-terminal" evidence="5">
    <location>
        <begin position="22"/>
        <end position="150"/>
    </location>
</feature>
<gene>
    <name evidence="6" type="primary">lldR_1</name>
    <name evidence="6" type="ORF">GALL_207300</name>
</gene>
<dbReference type="Gene3D" id="1.20.120.530">
    <property type="entry name" value="GntR ligand-binding domain-like"/>
    <property type="match status" value="1"/>
</dbReference>
<keyword evidence="2" id="KW-0805">Transcription regulation</keyword>
<dbReference type="PANTHER" id="PTHR43537:SF34">
    <property type="entry name" value="PYRUVATE DEHYDROGENASE COMPLEX REPRESSOR"/>
    <property type="match status" value="1"/>
</dbReference>
<dbReference type="InterPro" id="IPR011711">
    <property type="entry name" value="GntR_C"/>
</dbReference>
<evidence type="ECO:0000256" key="4">
    <source>
        <dbReference type="ARBA" id="ARBA00023163"/>
    </source>
</evidence>
<dbReference type="SMART" id="SM00895">
    <property type="entry name" value="FCD"/>
    <property type="match status" value="1"/>
</dbReference>
<dbReference type="EMBL" id="MLJW01000136">
    <property type="protein sequence ID" value="OIQ97178.1"/>
    <property type="molecule type" value="Genomic_DNA"/>
</dbReference>
<evidence type="ECO:0000256" key="3">
    <source>
        <dbReference type="ARBA" id="ARBA00023125"/>
    </source>
</evidence>
<dbReference type="PANTHER" id="PTHR43537">
    <property type="entry name" value="TRANSCRIPTIONAL REGULATOR, GNTR FAMILY"/>
    <property type="match status" value="1"/>
</dbReference>
<keyword evidence="1" id="KW-0678">Repressor</keyword>
<dbReference type="SUPFAM" id="SSF48008">
    <property type="entry name" value="GntR ligand-binding domain-like"/>
    <property type="match status" value="1"/>
</dbReference>
<dbReference type="InterPro" id="IPR008920">
    <property type="entry name" value="TF_FadR/GntR_C"/>
</dbReference>
<organism evidence="6">
    <name type="scientific">mine drainage metagenome</name>
    <dbReference type="NCBI Taxonomy" id="410659"/>
    <lineage>
        <taxon>unclassified sequences</taxon>
        <taxon>metagenomes</taxon>
        <taxon>ecological metagenomes</taxon>
    </lineage>
</organism>
<dbReference type="AlphaFoldDB" id="A0A1J5RNP0"/>
<keyword evidence="3" id="KW-0238">DNA-binding</keyword>
<comment type="caution">
    <text evidence="6">The sequence shown here is derived from an EMBL/GenBank/DDBJ whole genome shotgun (WGS) entry which is preliminary data.</text>
</comment>
<evidence type="ECO:0000256" key="1">
    <source>
        <dbReference type="ARBA" id="ARBA00022491"/>
    </source>
</evidence>
<accession>A0A1J5RNP0</accession>